<comment type="caution">
    <text evidence="3">The sequence shown here is derived from an EMBL/GenBank/DDBJ whole genome shotgun (WGS) entry which is preliminary data.</text>
</comment>
<dbReference type="EMBL" id="MIGZ01000075">
    <property type="protein sequence ID" value="ODQ93196.1"/>
    <property type="molecule type" value="Genomic_DNA"/>
</dbReference>
<evidence type="ECO:0000256" key="2">
    <source>
        <dbReference type="SAM" id="SignalP"/>
    </source>
</evidence>
<accession>A0A1E3RTG0</accession>
<reference evidence="4" key="1">
    <citation type="submission" date="2016-09" db="EMBL/GenBank/DDBJ databases">
        <authorList>
            <person name="Greninger A.L."/>
            <person name="Jerome K.R."/>
            <person name="Mcnair B."/>
            <person name="Wallis C."/>
            <person name="Fang F."/>
        </authorList>
    </citation>
    <scope>NUCLEOTIDE SEQUENCE [LARGE SCALE GENOMIC DNA]</scope>
    <source>
        <strain evidence="4">M7</strain>
    </source>
</reference>
<keyword evidence="4" id="KW-1185">Reference proteome</keyword>
<evidence type="ECO:0000256" key="1">
    <source>
        <dbReference type="SAM" id="MobiDB-lite"/>
    </source>
</evidence>
<evidence type="ECO:0000313" key="3">
    <source>
        <dbReference type="EMBL" id="ODQ93196.1"/>
    </source>
</evidence>
<feature type="compositionally biased region" description="Basic and acidic residues" evidence="1">
    <location>
        <begin position="120"/>
        <end position="136"/>
    </location>
</feature>
<dbReference type="OrthoDB" id="4735156at2"/>
<feature type="signal peptide" evidence="2">
    <location>
        <begin position="1"/>
        <end position="31"/>
    </location>
</feature>
<name>A0A1E3RTG0_9MYCO</name>
<sequence length="144" mass="14849">MRSRTKRVLRVAAAAVAAGTLVLLGTPTAAADYVGQKFADASDAMGESGLNPIIATRVGDKLAQDECIVTGAWAPSFLRGVGDGFEHSDGEMMVSLNCSGAYASETNPGASVQHPLGRAAKSEAEKQAADQEEKELAAVVTPDE</sequence>
<feature type="region of interest" description="Disordered" evidence="1">
    <location>
        <begin position="105"/>
        <end position="144"/>
    </location>
</feature>
<organism evidence="3 4">
    <name type="scientific">Mycolicibacterium holsaticum</name>
    <dbReference type="NCBI Taxonomy" id="152142"/>
    <lineage>
        <taxon>Bacteria</taxon>
        <taxon>Bacillati</taxon>
        <taxon>Actinomycetota</taxon>
        <taxon>Actinomycetes</taxon>
        <taxon>Mycobacteriales</taxon>
        <taxon>Mycobacteriaceae</taxon>
        <taxon>Mycolicibacterium</taxon>
    </lineage>
</organism>
<gene>
    <name evidence="3" type="ORF">BHQ17_14060</name>
</gene>
<dbReference type="AlphaFoldDB" id="A0A1E3RTG0"/>
<protein>
    <recommendedName>
        <fullName evidence="5">DUF732 domain-containing protein</fullName>
    </recommendedName>
</protein>
<dbReference type="Proteomes" id="UP000094243">
    <property type="component" value="Unassembled WGS sequence"/>
</dbReference>
<keyword evidence="2" id="KW-0732">Signal</keyword>
<evidence type="ECO:0000313" key="4">
    <source>
        <dbReference type="Proteomes" id="UP000094243"/>
    </source>
</evidence>
<feature type="chain" id="PRO_5009135161" description="DUF732 domain-containing protein" evidence="2">
    <location>
        <begin position="32"/>
        <end position="144"/>
    </location>
</feature>
<proteinExistence type="predicted"/>
<evidence type="ECO:0008006" key="5">
    <source>
        <dbReference type="Google" id="ProtNLM"/>
    </source>
</evidence>